<evidence type="ECO:0000256" key="1">
    <source>
        <dbReference type="SAM" id="MobiDB-lite"/>
    </source>
</evidence>
<organism evidence="2 3">
    <name type="scientific">Apiospora marii</name>
    <dbReference type="NCBI Taxonomy" id="335849"/>
    <lineage>
        <taxon>Eukaryota</taxon>
        <taxon>Fungi</taxon>
        <taxon>Dikarya</taxon>
        <taxon>Ascomycota</taxon>
        <taxon>Pezizomycotina</taxon>
        <taxon>Sordariomycetes</taxon>
        <taxon>Xylariomycetidae</taxon>
        <taxon>Amphisphaeriales</taxon>
        <taxon>Apiosporaceae</taxon>
        <taxon>Apiospora</taxon>
    </lineage>
</organism>
<evidence type="ECO:0000313" key="3">
    <source>
        <dbReference type="Proteomes" id="UP001396898"/>
    </source>
</evidence>
<keyword evidence="3" id="KW-1185">Reference proteome</keyword>
<comment type="caution">
    <text evidence="2">The sequence shown here is derived from an EMBL/GenBank/DDBJ whole genome shotgun (WGS) entry which is preliminary data.</text>
</comment>
<evidence type="ECO:0008006" key="4">
    <source>
        <dbReference type="Google" id="ProtNLM"/>
    </source>
</evidence>
<sequence length="475" mass="53632">MKQKRAKRLRMDAGASNRHQPPPPPPPPTCLLESLPSDVAVVVLAAADSATDLYALLRASPAMCRVFLLCKQAVLFSFVTRQLGPALRDAVAVTHLLPNIISNVPPDRYVQACERMLESYVALPRSTRGLAAVVGPSLRATIALIRFNHHVHSMVDIITNAQLIQLRKISRKGGAGPARFHERRRLAKVLVRHQLLVHLELRGRLPHRGVGRQGFVALFRPWEKEQLWSVHRVLEAHLLPARAAPRPWLSRDMAHFYDFEQRARTMTIRDYYSPWPNGHKTYMPFFDGLAGGPLPEALRKSLGRSGRLARMEDDSGRIPGHLVDRPEGVGVPVEFRGTPLNALRRRENELPRLTYDENGDLGGDDDAPPFAWVEAHEGVDCQRWGSQLGYEVLLLADGAGGQGRGDYTVPQLHSGVRQVVSWWRELGFMFWDRERVECFQKRRLPIFETGWLTTAANIPHAVDVALRLDRLRKRH</sequence>
<proteinExistence type="predicted"/>
<dbReference type="Proteomes" id="UP001396898">
    <property type="component" value="Unassembled WGS sequence"/>
</dbReference>
<reference evidence="2 3" key="1">
    <citation type="submission" date="2023-01" db="EMBL/GenBank/DDBJ databases">
        <title>Analysis of 21 Apiospora genomes using comparative genomics revels a genus with tremendous synthesis potential of carbohydrate active enzymes and secondary metabolites.</title>
        <authorList>
            <person name="Sorensen T."/>
        </authorList>
    </citation>
    <scope>NUCLEOTIDE SEQUENCE [LARGE SCALE GENOMIC DNA]</scope>
    <source>
        <strain evidence="2 3">CBS 20057</strain>
    </source>
</reference>
<dbReference type="EMBL" id="JAQQWI010000008">
    <property type="protein sequence ID" value="KAK8023376.1"/>
    <property type="molecule type" value="Genomic_DNA"/>
</dbReference>
<feature type="region of interest" description="Disordered" evidence="1">
    <location>
        <begin position="1"/>
        <end position="28"/>
    </location>
</feature>
<name>A0ABR1S177_9PEZI</name>
<gene>
    <name evidence="2" type="ORF">PG991_006615</name>
</gene>
<protein>
    <recommendedName>
        <fullName evidence="4">F-box domain-containing protein</fullName>
    </recommendedName>
</protein>
<evidence type="ECO:0000313" key="2">
    <source>
        <dbReference type="EMBL" id="KAK8023376.1"/>
    </source>
</evidence>
<accession>A0ABR1S177</accession>